<evidence type="ECO:0000256" key="2">
    <source>
        <dbReference type="SAM" id="SignalP"/>
    </source>
</evidence>
<dbReference type="EMBL" id="JBEDNQ010000010">
    <property type="protein sequence ID" value="MEQ3553282.1"/>
    <property type="molecule type" value="Genomic_DNA"/>
</dbReference>
<dbReference type="Gene3D" id="3.40.190.150">
    <property type="entry name" value="Bordetella uptake gene, domain 1"/>
    <property type="match status" value="1"/>
</dbReference>
<dbReference type="InterPro" id="IPR042100">
    <property type="entry name" value="Bug_dom1"/>
</dbReference>
<evidence type="ECO:0000313" key="3">
    <source>
        <dbReference type="EMBL" id="MEQ3553282.1"/>
    </source>
</evidence>
<dbReference type="InterPro" id="IPR006311">
    <property type="entry name" value="TAT_signal"/>
</dbReference>
<dbReference type="PROSITE" id="PS51257">
    <property type="entry name" value="PROKAR_LIPOPROTEIN"/>
    <property type="match status" value="1"/>
</dbReference>
<keyword evidence="2" id="KW-0732">Signal</keyword>
<organism evidence="3 4">
    <name type="scientific">Pseudonocardia nematodicida</name>
    <dbReference type="NCBI Taxonomy" id="1206997"/>
    <lineage>
        <taxon>Bacteria</taxon>
        <taxon>Bacillati</taxon>
        <taxon>Actinomycetota</taxon>
        <taxon>Actinomycetes</taxon>
        <taxon>Pseudonocardiales</taxon>
        <taxon>Pseudonocardiaceae</taxon>
        <taxon>Pseudonocardia</taxon>
    </lineage>
</organism>
<comment type="caution">
    <text evidence="3">The sequence shown here is derived from an EMBL/GenBank/DDBJ whole genome shotgun (WGS) entry which is preliminary data.</text>
</comment>
<dbReference type="PANTHER" id="PTHR42928:SF5">
    <property type="entry name" value="BLR1237 PROTEIN"/>
    <property type="match status" value="1"/>
</dbReference>
<feature type="signal peptide" evidence="2">
    <location>
        <begin position="1"/>
        <end position="22"/>
    </location>
</feature>
<gene>
    <name evidence="3" type="ORF">WIS52_22660</name>
</gene>
<evidence type="ECO:0008006" key="5">
    <source>
        <dbReference type="Google" id="ProtNLM"/>
    </source>
</evidence>
<name>A0ABV1KI54_9PSEU</name>
<comment type="similarity">
    <text evidence="1">Belongs to the UPF0065 (bug) family.</text>
</comment>
<sequence length="373" mass="40072">MSLSRRSLLGALAVAVPSFALSGCATPAPDRAADIGMPGDLLPERVRMVIPYAEGGGTDVWARFLAPRLTDAMEVPCRILPDNLPGGESIIGSNRYARENVSDGSSFLITSGTTHYQYMLGRPEVEFDFAAMRPLLVNAGGGVIYGSAEAGVRGIDDLFSGNTRLRYGGISATGLDLTALLAFDVLKLDVTTVFGLEGRGPARLAVERGELNIDYQTSSAYKTQIVPLAEQGRATPLMSFGQLESDGSVSTDPALSDLPTVREVYRDAYGEDPSGPAWDAYRAFLGAGVTYQKGMWITAETPDSVVQPFFDATRRLQQDEAFQEESAKVLGGYPIYAGDEVDEVRSVLTLSPEVRAYVLDLLATRHRTVIRGA</sequence>
<dbReference type="RefSeq" id="WP_349300353.1">
    <property type="nucleotide sequence ID" value="NZ_JBEDNQ010000010.1"/>
</dbReference>
<evidence type="ECO:0000313" key="4">
    <source>
        <dbReference type="Proteomes" id="UP001494902"/>
    </source>
</evidence>
<proteinExistence type="inferred from homology"/>
<dbReference type="InterPro" id="IPR005064">
    <property type="entry name" value="BUG"/>
</dbReference>
<evidence type="ECO:0000256" key="1">
    <source>
        <dbReference type="ARBA" id="ARBA00006987"/>
    </source>
</evidence>
<dbReference type="PANTHER" id="PTHR42928">
    <property type="entry name" value="TRICARBOXYLATE-BINDING PROTEIN"/>
    <property type="match status" value="1"/>
</dbReference>
<protein>
    <recommendedName>
        <fullName evidence="5">Tripartite-type tricarboxylate transporter receptor subunit TctC</fullName>
    </recommendedName>
</protein>
<dbReference type="Proteomes" id="UP001494902">
    <property type="component" value="Unassembled WGS sequence"/>
</dbReference>
<dbReference type="PROSITE" id="PS51318">
    <property type="entry name" value="TAT"/>
    <property type="match status" value="1"/>
</dbReference>
<feature type="chain" id="PRO_5047182713" description="Tripartite-type tricarboxylate transporter receptor subunit TctC" evidence="2">
    <location>
        <begin position="23"/>
        <end position="373"/>
    </location>
</feature>
<accession>A0ABV1KI54</accession>
<reference evidence="3 4" key="1">
    <citation type="submission" date="2024-03" db="EMBL/GenBank/DDBJ databases">
        <title>Draft genome sequence of Pseudonocardia nematodicida JCM 31783.</title>
        <authorList>
            <person name="Butdee W."/>
            <person name="Duangmal K."/>
        </authorList>
    </citation>
    <scope>NUCLEOTIDE SEQUENCE [LARGE SCALE GENOMIC DNA]</scope>
    <source>
        <strain evidence="3 4">JCM 31783</strain>
    </source>
</reference>
<dbReference type="Gene3D" id="3.40.190.10">
    <property type="entry name" value="Periplasmic binding protein-like II"/>
    <property type="match status" value="1"/>
</dbReference>
<keyword evidence="4" id="KW-1185">Reference proteome</keyword>